<evidence type="ECO:0000256" key="14">
    <source>
        <dbReference type="SAM" id="Phobius"/>
    </source>
</evidence>
<dbReference type="CDD" id="cd16702">
    <property type="entry name" value="RING_CH-C4HC3_MARCH6"/>
    <property type="match status" value="1"/>
</dbReference>
<evidence type="ECO:0000256" key="11">
    <source>
        <dbReference type="ARBA" id="ARBA00022989"/>
    </source>
</evidence>
<evidence type="ECO:0000256" key="2">
    <source>
        <dbReference type="ARBA" id="ARBA00004141"/>
    </source>
</evidence>
<evidence type="ECO:0000256" key="7">
    <source>
        <dbReference type="ARBA" id="ARBA00022723"/>
    </source>
</evidence>
<feature type="transmembrane region" description="Helical" evidence="14">
    <location>
        <begin position="629"/>
        <end position="649"/>
    </location>
</feature>
<dbReference type="AlphaFoldDB" id="A0A1E4SI59"/>
<dbReference type="STRING" id="984487.A0A1E4SI59"/>
<dbReference type="GO" id="GO:0008270">
    <property type="term" value="F:zinc ion binding"/>
    <property type="evidence" value="ECO:0007669"/>
    <property type="project" value="UniProtKB-KW"/>
</dbReference>
<proteinExistence type="predicted"/>
<feature type="transmembrane region" description="Helical" evidence="14">
    <location>
        <begin position="865"/>
        <end position="882"/>
    </location>
</feature>
<dbReference type="InterPro" id="IPR013083">
    <property type="entry name" value="Znf_RING/FYVE/PHD"/>
</dbReference>
<dbReference type="GeneID" id="30982500"/>
<evidence type="ECO:0000256" key="13">
    <source>
        <dbReference type="SAM" id="MobiDB-lite"/>
    </source>
</evidence>
<dbReference type="InterPro" id="IPR011016">
    <property type="entry name" value="Znf_RING-CH"/>
</dbReference>
<evidence type="ECO:0000313" key="16">
    <source>
        <dbReference type="EMBL" id="ODV79112.1"/>
    </source>
</evidence>
<feature type="transmembrane region" description="Helical" evidence="14">
    <location>
        <begin position="348"/>
        <end position="368"/>
    </location>
</feature>
<comment type="subcellular location">
    <subcellularLocation>
        <location evidence="2">Membrane</location>
        <topology evidence="2">Multi-pass membrane protein</topology>
    </subcellularLocation>
</comment>
<dbReference type="PROSITE" id="PS51292">
    <property type="entry name" value="ZF_RING_CH"/>
    <property type="match status" value="1"/>
</dbReference>
<comment type="catalytic activity">
    <reaction evidence="1">
        <text>S-ubiquitinyl-[E2 ubiquitin-conjugating enzyme]-L-cysteine + [acceptor protein]-L-lysine = [E2 ubiquitin-conjugating enzyme]-L-cysteine + N(6)-ubiquitinyl-[acceptor protein]-L-lysine.</text>
        <dbReference type="EC" id="2.3.2.27"/>
    </reaction>
</comment>
<evidence type="ECO:0000256" key="1">
    <source>
        <dbReference type="ARBA" id="ARBA00000900"/>
    </source>
</evidence>
<feature type="transmembrane region" description="Helical" evidence="14">
    <location>
        <begin position="932"/>
        <end position="956"/>
    </location>
</feature>
<feature type="compositionally biased region" description="Polar residues" evidence="13">
    <location>
        <begin position="764"/>
        <end position="777"/>
    </location>
</feature>
<keyword evidence="5" id="KW-0808">Transferase</keyword>
<evidence type="ECO:0000256" key="9">
    <source>
        <dbReference type="ARBA" id="ARBA00022786"/>
    </source>
</evidence>
<evidence type="ECO:0000256" key="8">
    <source>
        <dbReference type="ARBA" id="ARBA00022771"/>
    </source>
</evidence>
<feature type="transmembrane region" description="Helical" evidence="14">
    <location>
        <begin position="1018"/>
        <end position="1043"/>
    </location>
</feature>
<feature type="non-terminal residue" evidence="16">
    <location>
        <position position="1"/>
    </location>
</feature>
<feature type="transmembrane region" description="Helical" evidence="14">
    <location>
        <begin position="459"/>
        <end position="480"/>
    </location>
</feature>
<evidence type="ECO:0000256" key="5">
    <source>
        <dbReference type="ARBA" id="ARBA00022679"/>
    </source>
</evidence>
<dbReference type="EMBL" id="KV453912">
    <property type="protein sequence ID" value="ODV79112.1"/>
    <property type="molecule type" value="Genomic_DNA"/>
</dbReference>
<name>A0A1E4SI59_9ASCO</name>
<dbReference type="SUPFAM" id="SSF57850">
    <property type="entry name" value="RING/U-box"/>
    <property type="match status" value="1"/>
</dbReference>
<dbReference type="Proteomes" id="UP000094285">
    <property type="component" value="Unassembled WGS sequence"/>
</dbReference>
<dbReference type="SMART" id="SM00744">
    <property type="entry name" value="RINGv"/>
    <property type="match status" value="1"/>
</dbReference>
<feature type="transmembrane region" description="Helical" evidence="14">
    <location>
        <begin position="589"/>
        <end position="609"/>
    </location>
</feature>
<keyword evidence="8" id="KW-0863">Zinc-finger</keyword>
<dbReference type="GO" id="GO:0005789">
    <property type="term" value="C:endoplasmic reticulum membrane"/>
    <property type="evidence" value="ECO:0007669"/>
    <property type="project" value="TreeGrafter"/>
</dbReference>
<dbReference type="Pfam" id="PF12906">
    <property type="entry name" value="RINGv"/>
    <property type="match status" value="1"/>
</dbReference>
<feature type="transmembrane region" description="Helical" evidence="14">
    <location>
        <begin position="805"/>
        <end position="829"/>
    </location>
</feature>
<keyword evidence="10" id="KW-0862">Zinc</keyword>
<dbReference type="PANTHER" id="PTHR13145:SF0">
    <property type="entry name" value="E3 UBIQUITIN-PROTEIN LIGASE MARCHF6"/>
    <property type="match status" value="1"/>
</dbReference>
<evidence type="ECO:0000256" key="3">
    <source>
        <dbReference type="ARBA" id="ARBA00004906"/>
    </source>
</evidence>
<evidence type="ECO:0000256" key="10">
    <source>
        <dbReference type="ARBA" id="ARBA00022833"/>
    </source>
</evidence>
<reference evidence="17" key="1">
    <citation type="submission" date="2016-05" db="EMBL/GenBank/DDBJ databases">
        <title>Comparative genomics of biotechnologically important yeasts.</title>
        <authorList>
            <consortium name="DOE Joint Genome Institute"/>
            <person name="Riley R."/>
            <person name="Haridas S."/>
            <person name="Wolfe K.H."/>
            <person name="Lopes M.R."/>
            <person name="Hittinger C.T."/>
            <person name="Goker M."/>
            <person name="Salamov A."/>
            <person name="Wisecaver J."/>
            <person name="Long T.M."/>
            <person name="Aerts A.L."/>
            <person name="Barry K."/>
            <person name="Choi C."/>
            <person name="Clum A."/>
            <person name="Coughlan A.Y."/>
            <person name="Deshpande S."/>
            <person name="Douglass A.P."/>
            <person name="Hanson S.J."/>
            <person name="Klenk H.-P."/>
            <person name="Labutti K."/>
            <person name="Lapidus A."/>
            <person name="Lindquist E."/>
            <person name="Lipzen A."/>
            <person name="Meier-Kolthoff J.P."/>
            <person name="Ohm R.A."/>
            <person name="Otillar R.P."/>
            <person name="Pangilinan J."/>
            <person name="Peng Y."/>
            <person name="Rokas A."/>
            <person name="Rosa C.A."/>
            <person name="Scheuner C."/>
            <person name="Sibirny A.A."/>
            <person name="Slot J.C."/>
            <person name="Stielow J.B."/>
            <person name="Sun H."/>
            <person name="Kurtzman C.P."/>
            <person name="Blackwell M."/>
            <person name="Grigoriev I.V."/>
            <person name="Jeffries T.W."/>
        </authorList>
    </citation>
    <scope>NUCLEOTIDE SEQUENCE [LARGE SCALE GENOMIC DNA]</scope>
    <source>
        <strain evidence="17">NRRL Y-17324</strain>
    </source>
</reference>
<protein>
    <recommendedName>
        <fullName evidence="4">RING-type E3 ubiquitin transferase</fullName>
        <ecNumber evidence="4">2.3.2.27</ecNumber>
    </recommendedName>
</protein>
<feature type="domain" description="RING-CH-type" evidence="15">
    <location>
        <begin position="1"/>
        <end position="57"/>
    </location>
</feature>
<dbReference type="GO" id="GO:0036503">
    <property type="term" value="P:ERAD pathway"/>
    <property type="evidence" value="ECO:0007669"/>
    <property type="project" value="TreeGrafter"/>
</dbReference>
<dbReference type="RefSeq" id="XP_020064234.1">
    <property type="nucleotide sequence ID" value="XM_020208363.1"/>
</dbReference>
<evidence type="ECO:0000313" key="17">
    <source>
        <dbReference type="Proteomes" id="UP000094285"/>
    </source>
</evidence>
<evidence type="ECO:0000256" key="4">
    <source>
        <dbReference type="ARBA" id="ARBA00012483"/>
    </source>
</evidence>
<feature type="transmembrane region" description="Helical" evidence="14">
    <location>
        <begin position="85"/>
        <end position="105"/>
    </location>
</feature>
<dbReference type="GO" id="GO:0061630">
    <property type="term" value="F:ubiquitin protein ligase activity"/>
    <property type="evidence" value="ECO:0007669"/>
    <property type="project" value="UniProtKB-EC"/>
</dbReference>
<accession>A0A1E4SI59</accession>
<feature type="transmembrane region" description="Helical" evidence="14">
    <location>
        <begin position="1055"/>
        <end position="1078"/>
    </location>
</feature>
<keyword evidence="6 14" id="KW-0812">Transmembrane</keyword>
<feature type="non-terminal residue" evidence="16">
    <location>
        <position position="1096"/>
    </location>
</feature>
<keyword evidence="17" id="KW-1185">Reference proteome</keyword>
<feature type="transmembrane region" description="Helical" evidence="14">
    <location>
        <begin position="530"/>
        <end position="550"/>
    </location>
</feature>
<dbReference type="Gene3D" id="3.30.40.10">
    <property type="entry name" value="Zinc/RING finger domain, C3HC4 (zinc finger)"/>
    <property type="match status" value="1"/>
</dbReference>
<feature type="transmembrane region" description="Helical" evidence="14">
    <location>
        <begin position="421"/>
        <end position="439"/>
    </location>
</feature>
<evidence type="ECO:0000256" key="6">
    <source>
        <dbReference type="ARBA" id="ARBA00022692"/>
    </source>
</evidence>
<keyword evidence="9" id="KW-0833">Ubl conjugation pathway</keyword>
<organism evidence="16 17">
    <name type="scientific">Suhomyces tanzawaensis NRRL Y-17324</name>
    <dbReference type="NCBI Taxonomy" id="984487"/>
    <lineage>
        <taxon>Eukaryota</taxon>
        <taxon>Fungi</taxon>
        <taxon>Dikarya</taxon>
        <taxon>Ascomycota</taxon>
        <taxon>Saccharomycotina</taxon>
        <taxon>Pichiomycetes</taxon>
        <taxon>Debaryomycetaceae</taxon>
        <taxon>Suhomyces</taxon>
    </lineage>
</organism>
<gene>
    <name evidence="16" type="ORF">CANTADRAFT_30582</name>
</gene>
<feature type="transmembrane region" description="Helical" evidence="14">
    <location>
        <begin position="976"/>
        <end position="997"/>
    </location>
</feature>
<dbReference type="OrthoDB" id="1108038at2759"/>
<comment type="pathway">
    <text evidence="3">Protein modification; protein ubiquitination.</text>
</comment>
<dbReference type="PANTHER" id="PTHR13145">
    <property type="entry name" value="SSM4 PROTEIN"/>
    <property type="match status" value="1"/>
</dbReference>
<sequence length="1096" mass="124021">SCRICRGEATNSQPLFHPCNCRGSIKYVHQGCLFEWLKHSNKSTHKCDICNTEYKFKTIYDPEMPQRIPVGLILSKFTNFVSSGILKSISVTLYVLFLLQLPMFWKFAGRVYTWAIDGTLPQENPSVLNALLLGRFDISSHRNAVTTGSPTDLLFVYAEHIFQYTYYSGVRHIFVFLLVHIALFIEHEWVVRDEGYTKSLMKRIGKEPRTKLLDMLQQALTALRNDGDNGNAEAAQNVHQLEMLARAIDDLQNEDPNARPNGGPNQFQNTEEELRRITQNGDLFGDNMAPVDPLPNNNFEFDNDNDELDDDAVAAEEAEALAAAAANANGGGDFLELFGFAFDIKTPIICTIMADSIIAVYLFAFYFIPHTIGSTVASFSRISVEFAYLSIKQYFIEPVWLTIASIFIEPNPTHTTFLERLSLLAIGYGIIGYTIYALMNSLTAGKKPVLGGSRKVFKILFEITSTFKVFFIFALEIVLFPMYCGWLLDFCGAPVVLPRFSVSESDGSKSILLLLSSISEFTQASHTRLYGYWVIGTAYMLCIALFVGMVRNKILRPGVLFFIRSPEDPNARLIHDALVKPLMLQMSRIYLSAKVYTVFILAGIGGITWSLRLFNMGDLSEDSTWRPSLAMLLSIPFHAATINSYFSLLQKYVHKYWKRVFEISAHKVRLSHFILGKPVSQERGYIVYRNVFLQLLGTSQPDYSRPTTYREAIKIFEENPEVKACFVPNGSYVRVPDNDTVCRKYVKKLFVAVTKDDKLITAPAQSESSVQSGYETPTSDEEQDVNTDNRYTIVYRPPNLKTRCFGLLGILWGFSVILCVSVFLISLVIGRPVVRALGIIFHFMEIYKGEISFKNSFPLDWNLDVYSIGIGFRIIMILLESFDKRLDERQTPGEVPAEQGAAAPQEFNIPNEALPANLGANNRLRIDLGAQFVFTFVLWMTVWVGGVHLYCVEIPARFYHQLGHPVPVSLFELNRFTTPLHLLVSYWTIFVYLKYPVAWIKMILQDIDGEFDGEPTKVWLKLLLIDFACVWGPSVISAIGLKVTGYDQYLVYDKALIFSVYAGIKLLLALISAYNSLVESVKNEKYVRGRTIQNID</sequence>
<dbReference type="EC" id="2.3.2.27" evidence="4"/>
<keyword evidence="11 14" id="KW-1133">Transmembrane helix</keyword>
<evidence type="ECO:0000259" key="15">
    <source>
        <dbReference type="PROSITE" id="PS51292"/>
    </source>
</evidence>
<feature type="region of interest" description="Disordered" evidence="13">
    <location>
        <begin position="764"/>
        <end position="783"/>
    </location>
</feature>
<evidence type="ECO:0000256" key="12">
    <source>
        <dbReference type="ARBA" id="ARBA00023136"/>
    </source>
</evidence>
<keyword evidence="12 14" id="KW-0472">Membrane</keyword>
<keyword evidence="7" id="KW-0479">Metal-binding</keyword>